<dbReference type="AlphaFoldDB" id="A0A0W0S6H3"/>
<proteinExistence type="predicted"/>
<organism evidence="2 4">
    <name type="scientific">Legionella cherrii</name>
    <dbReference type="NCBI Taxonomy" id="28084"/>
    <lineage>
        <taxon>Bacteria</taxon>
        <taxon>Pseudomonadati</taxon>
        <taxon>Pseudomonadota</taxon>
        <taxon>Gammaproteobacteria</taxon>
        <taxon>Legionellales</taxon>
        <taxon>Legionellaceae</taxon>
        <taxon>Legionella</taxon>
    </lineage>
</organism>
<dbReference type="Proteomes" id="UP000054921">
    <property type="component" value="Unassembled WGS sequence"/>
</dbReference>
<sequence>MAIMKHESIKPSPTIEGMSSAWLTIRVATNDVYQSKMGFKKISAVDDIYVSIEEFSKNPYLSIEEAINEQSKISPVLFTKQMERTSACGKENTSVSYSEYLATYIVEVQLPSPIVNSAKKKERTVYENAFELPQGSQIQSNQINRMVLDVLGLERHLIVCLNKTSKHLERHEIGLFKENDTWFYRFPGEDQAHILPNVFEESYERYLYDSLDRYARRLPNREPQWIDLCGGKYGESAMTLTLEIFKLMASAGHIPKDFGLDYHFPLELNWNSDPTNLAMMLIQGSLQSESNLSKLPADLINRIFADSVDKKPEEVSAYINKVNESVKNTYTASIAPQLICKGSWNNPPSISITCPNDPTLIDKFYQSSLQSFHHMVNLDPNNHQIIIKSSNGLGDQGVYLANEGHELAIAFASQAERDSWAELMGFQHDYYNQGIGIWDDHPQCIYFTSRFFLMQELKQYIQEKSQKAEAMVQALDALSAEPSSILTKFSFFVQHFYSNEQEEMKSNLRCYNKQILAAKLLIDVLNNNSDVDGLRNKYPDYVSIIEQDEVLHGILAQIEENSPTPQPISYGNSH</sequence>
<dbReference type="OrthoDB" id="5657098at2"/>
<gene>
    <name evidence="2" type="ORF">Lche_1127</name>
    <name evidence="3" type="ORF">NCTC11976_01774</name>
</gene>
<evidence type="ECO:0000313" key="4">
    <source>
        <dbReference type="Proteomes" id="UP000054921"/>
    </source>
</evidence>
<evidence type="ECO:0000313" key="5">
    <source>
        <dbReference type="Proteomes" id="UP000277577"/>
    </source>
</evidence>
<keyword evidence="1" id="KW-0175">Coiled coil</keyword>
<name>A0A0W0S6H3_9GAMM</name>
<feature type="coiled-coil region" evidence="1">
    <location>
        <begin position="454"/>
        <end position="481"/>
    </location>
</feature>
<dbReference type="PATRIC" id="fig|28084.5.peg.1224"/>
<dbReference type="Proteomes" id="UP000277577">
    <property type="component" value="Chromosome"/>
</dbReference>
<evidence type="ECO:0000256" key="1">
    <source>
        <dbReference type="SAM" id="Coils"/>
    </source>
</evidence>
<accession>A0A0W0S6H3</accession>
<protein>
    <submittedName>
        <fullName evidence="2">Uncharacterized protein</fullName>
    </submittedName>
</protein>
<dbReference type="EMBL" id="LR134173">
    <property type="protein sequence ID" value="VEB36564.1"/>
    <property type="molecule type" value="Genomic_DNA"/>
</dbReference>
<evidence type="ECO:0000313" key="2">
    <source>
        <dbReference type="EMBL" id="KTC79107.1"/>
    </source>
</evidence>
<evidence type="ECO:0000313" key="3">
    <source>
        <dbReference type="EMBL" id="VEB36564.1"/>
    </source>
</evidence>
<dbReference type="EMBL" id="LNXW01000013">
    <property type="protein sequence ID" value="KTC79107.1"/>
    <property type="molecule type" value="Genomic_DNA"/>
</dbReference>
<keyword evidence="5" id="KW-1185">Reference proteome</keyword>
<dbReference type="RefSeq" id="WP_028382085.1">
    <property type="nucleotide sequence ID" value="NZ_CAAAIT010000002.1"/>
</dbReference>
<reference evidence="3 5" key="2">
    <citation type="submission" date="2018-12" db="EMBL/GenBank/DDBJ databases">
        <authorList>
            <consortium name="Pathogen Informatics"/>
        </authorList>
    </citation>
    <scope>NUCLEOTIDE SEQUENCE [LARGE SCALE GENOMIC DNA]</scope>
    <source>
        <strain evidence="3 5">NCTC11976</strain>
    </source>
</reference>
<reference evidence="2 4" key="1">
    <citation type="submission" date="2015-11" db="EMBL/GenBank/DDBJ databases">
        <title>Genomic analysis of 38 Legionella species identifies large and diverse effector repertoires.</title>
        <authorList>
            <person name="Burstein D."/>
            <person name="Amaro F."/>
            <person name="Zusman T."/>
            <person name="Lifshitz Z."/>
            <person name="Cohen O."/>
            <person name="Gilbert J.A."/>
            <person name="Pupko T."/>
            <person name="Shuman H.A."/>
            <person name="Segal G."/>
        </authorList>
    </citation>
    <scope>NUCLEOTIDE SEQUENCE [LARGE SCALE GENOMIC DNA]</scope>
    <source>
        <strain evidence="2 4">ORW</strain>
    </source>
</reference>